<dbReference type="Proteomes" id="UP001164693">
    <property type="component" value="Chromosome"/>
</dbReference>
<evidence type="ECO:0000259" key="1">
    <source>
        <dbReference type="Pfam" id="PF07858"/>
    </source>
</evidence>
<sequence>MTPNPPPDAQATVIAFLTALAASDVEGAGALLAEDVVYANVGLPTIRGRRGVLRVLGPLAGHRARFEVYLHAVAADGAQVLTERTDVIEFGRLRFQFWVAGRFDVHDGRITLWRDAFDFLDCTRAAVRGLIGALVPALRPGPPATSGPPGRH</sequence>
<dbReference type="EMBL" id="CP097463">
    <property type="protein sequence ID" value="WAX57451.1"/>
    <property type="molecule type" value="Genomic_DNA"/>
</dbReference>
<gene>
    <name evidence="2" type="ORF">M6B22_01475</name>
</gene>
<proteinExistence type="predicted"/>
<dbReference type="Pfam" id="PF07858">
    <property type="entry name" value="LEH"/>
    <property type="match status" value="1"/>
</dbReference>
<dbReference type="InterPro" id="IPR013100">
    <property type="entry name" value="LEH"/>
</dbReference>
<accession>A0ABY7K2A9</accession>
<dbReference type="InterPro" id="IPR032710">
    <property type="entry name" value="NTF2-like_dom_sf"/>
</dbReference>
<evidence type="ECO:0000313" key="2">
    <source>
        <dbReference type="EMBL" id="WAX57451.1"/>
    </source>
</evidence>
<name>A0ABY7K2A9_9ACTN</name>
<reference evidence="2" key="1">
    <citation type="submission" date="2022-05" db="EMBL/GenBank/DDBJ databases">
        <title>Jatrophihabitans sp. SB3-54 whole genome sequence.</title>
        <authorList>
            <person name="Suh M.K."/>
            <person name="Eom M.K."/>
            <person name="Kim J.S."/>
            <person name="Kim H.S."/>
            <person name="Do H.E."/>
            <person name="Shin Y.K."/>
            <person name="Lee J.-S."/>
        </authorList>
    </citation>
    <scope>NUCLEOTIDE SEQUENCE</scope>
    <source>
        <strain evidence="2">SB3-54</strain>
    </source>
</reference>
<organism evidence="2 3">
    <name type="scientific">Jatrophihabitans cynanchi</name>
    <dbReference type="NCBI Taxonomy" id="2944128"/>
    <lineage>
        <taxon>Bacteria</taxon>
        <taxon>Bacillati</taxon>
        <taxon>Actinomycetota</taxon>
        <taxon>Actinomycetes</taxon>
        <taxon>Jatrophihabitantales</taxon>
        <taxon>Jatrophihabitantaceae</taxon>
        <taxon>Jatrophihabitans</taxon>
    </lineage>
</organism>
<dbReference type="SUPFAM" id="SSF54427">
    <property type="entry name" value="NTF2-like"/>
    <property type="match status" value="1"/>
</dbReference>
<dbReference type="Gene3D" id="3.10.450.50">
    <property type="match status" value="1"/>
</dbReference>
<keyword evidence="3" id="KW-1185">Reference proteome</keyword>
<feature type="domain" description="Limonene-1,2-epoxide hydrolase" evidence="1">
    <location>
        <begin position="9"/>
        <end position="128"/>
    </location>
</feature>
<dbReference type="RefSeq" id="WP_269443990.1">
    <property type="nucleotide sequence ID" value="NZ_CP097463.1"/>
</dbReference>
<protein>
    <submittedName>
        <fullName evidence="2">Nuclear transport factor 2 family protein</fullName>
    </submittedName>
</protein>
<evidence type="ECO:0000313" key="3">
    <source>
        <dbReference type="Proteomes" id="UP001164693"/>
    </source>
</evidence>